<sequence>MSPVNSPMAATESKPPPGSQTLGTRVAPLWERSNVSDDRSAGKVQPSASVKIADMVHLGLLNAPLLSDRSLPSVSVTLSPRTSAVPRQLSWNALGLGLPSIRRYSSVNSATNLSTPSLMLAHKYLRDNPVIRTARRETFCLAGATKAAPVDTVPEDCATSDSGIKCSQARAPCGEPPCPTAEDINLPIRTDAFLHFMIGSGLISRRKRSKRGKGVADPYE</sequence>
<proteinExistence type="predicted"/>
<evidence type="ECO:0000313" key="2">
    <source>
        <dbReference type="Proteomes" id="UP001227268"/>
    </source>
</evidence>
<protein>
    <submittedName>
        <fullName evidence="1">Uncharacterized protein</fullName>
    </submittedName>
</protein>
<gene>
    <name evidence="1" type="ORF">QFC21_005036</name>
</gene>
<evidence type="ECO:0000313" key="1">
    <source>
        <dbReference type="EMBL" id="KAJ9096766.1"/>
    </source>
</evidence>
<dbReference type="Proteomes" id="UP001227268">
    <property type="component" value="Unassembled WGS sequence"/>
</dbReference>
<organism evidence="1 2">
    <name type="scientific">Naganishia friedmannii</name>
    <dbReference type="NCBI Taxonomy" id="89922"/>
    <lineage>
        <taxon>Eukaryota</taxon>
        <taxon>Fungi</taxon>
        <taxon>Dikarya</taxon>
        <taxon>Basidiomycota</taxon>
        <taxon>Agaricomycotina</taxon>
        <taxon>Tremellomycetes</taxon>
        <taxon>Filobasidiales</taxon>
        <taxon>Filobasidiaceae</taxon>
        <taxon>Naganishia</taxon>
    </lineage>
</organism>
<dbReference type="EMBL" id="JASBWT010000018">
    <property type="protein sequence ID" value="KAJ9096766.1"/>
    <property type="molecule type" value="Genomic_DNA"/>
</dbReference>
<keyword evidence="2" id="KW-1185">Reference proteome</keyword>
<name>A0ACC2VD41_9TREE</name>
<accession>A0ACC2VD41</accession>
<comment type="caution">
    <text evidence="1">The sequence shown here is derived from an EMBL/GenBank/DDBJ whole genome shotgun (WGS) entry which is preliminary data.</text>
</comment>
<reference evidence="1" key="1">
    <citation type="submission" date="2023-04" db="EMBL/GenBank/DDBJ databases">
        <title>Draft Genome sequencing of Naganishia species isolated from polar environments using Oxford Nanopore Technology.</title>
        <authorList>
            <person name="Leo P."/>
            <person name="Venkateswaran K."/>
        </authorList>
    </citation>
    <scope>NUCLEOTIDE SEQUENCE</scope>
    <source>
        <strain evidence="1">MNA-CCFEE 5423</strain>
    </source>
</reference>